<evidence type="ECO:0000313" key="2">
    <source>
        <dbReference type="Proteomes" id="UP000470404"/>
    </source>
</evidence>
<evidence type="ECO:0000313" key="1">
    <source>
        <dbReference type="EMBL" id="NEC62174.1"/>
    </source>
</evidence>
<dbReference type="Proteomes" id="UP000470404">
    <property type="component" value="Unassembled WGS sequence"/>
</dbReference>
<dbReference type="EMBL" id="JAAGNC010000207">
    <property type="protein sequence ID" value="NEC62174.1"/>
    <property type="molecule type" value="Genomic_DNA"/>
</dbReference>
<protein>
    <submittedName>
        <fullName evidence="1">Uncharacterized protein</fullName>
    </submittedName>
</protein>
<sequence length="139" mass="15243">MTTALVTASDTARLATVAARYVRDTPAPDPASIMLLPGQRRIEIQPSVDFGDPVAILGALLIWTHRLTGITGEWWHTSGGRLHILLTGRGPCGIEFRIYSGIAYQAVRRHVVLAKGARESVTPDELYRLALELRKGQTK</sequence>
<reference evidence="1 2" key="1">
    <citation type="submission" date="2020-01" db="EMBL/GenBank/DDBJ databases">
        <title>Insect and environment-associated Actinomycetes.</title>
        <authorList>
            <person name="Currrie C."/>
            <person name="Chevrette M."/>
            <person name="Carlson C."/>
            <person name="Stubbendieck R."/>
            <person name="Wendt-Pienkowski E."/>
        </authorList>
    </citation>
    <scope>NUCLEOTIDE SEQUENCE [LARGE SCALE GENOMIC DNA]</scope>
    <source>
        <strain evidence="1 2">SID8386</strain>
    </source>
</reference>
<keyword evidence="2" id="KW-1185">Reference proteome</keyword>
<dbReference type="RefSeq" id="WP_095213511.1">
    <property type="nucleotide sequence ID" value="NZ_JAAGNC010000207.1"/>
</dbReference>
<accession>A0ABX0C6A1</accession>
<comment type="caution">
    <text evidence="1">The sequence shown here is derived from an EMBL/GenBank/DDBJ whole genome shotgun (WGS) entry which is preliminary data.</text>
</comment>
<organism evidence="1 2">
    <name type="scientific">Amycolatopsis rubida</name>
    <dbReference type="NCBI Taxonomy" id="112413"/>
    <lineage>
        <taxon>Bacteria</taxon>
        <taxon>Bacillati</taxon>
        <taxon>Actinomycetota</taxon>
        <taxon>Actinomycetes</taxon>
        <taxon>Pseudonocardiales</taxon>
        <taxon>Pseudonocardiaceae</taxon>
        <taxon>Amycolatopsis</taxon>
    </lineage>
</organism>
<name>A0ABX0C6A1_9PSEU</name>
<gene>
    <name evidence="1" type="ORF">G3I59_42895</name>
</gene>
<proteinExistence type="predicted"/>